<evidence type="ECO:0000313" key="1">
    <source>
        <dbReference type="EMBL" id="KPM11326.1"/>
    </source>
</evidence>
<organism evidence="1 2">
    <name type="scientific">Sarcoptes scabiei</name>
    <name type="common">Itch mite</name>
    <name type="synonym">Acarus scabiei</name>
    <dbReference type="NCBI Taxonomy" id="52283"/>
    <lineage>
        <taxon>Eukaryota</taxon>
        <taxon>Metazoa</taxon>
        <taxon>Ecdysozoa</taxon>
        <taxon>Arthropoda</taxon>
        <taxon>Chelicerata</taxon>
        <taxon>Arachnida</taxon>
        <taxon>Acari</taxon>
        <taxon>Acariformes</taxon>
        <taxon>Sarcoptiformes</taxon>
        <taxon>Astigmata</taxon>
        <taxon>Psoroptidia</taxon>
        <taxon>Sarcoptoidea</taxon>
        <taxon>Sarcoptidae</taxon>
        <taxon>Sarcoptinae</taxon>
        <taxon>Sarcoptes</taxon>
    </lineage>
</organism>
<comment type="caution">
    <text evidence="1">The sequence shown here is derived from an EMBL/GenBank/DDBJ whole genome shotgun (WGS) entry which is preliminary data.</text>
</comment>
<dbReference type="VEuPathDB" id="VectorBase:SSCA007919"/>
<proteinExistence type="predicted"/>
<dbReference type="Proteomes" id="UP000616769">
    <property type="component" value="Unassembled WGS sequence"/>
</dbReference>
<evidence type="ECO:0000313" key="2">
    <source>
        <dbReference type="Proteomes" id="UP000616769"/>
    </source>
</evidence>
<protein>
    <submittedName>
        <fullName evidence="1">Uncharacterized protein</fullName>
    </submittedName>
</protein>
<accession>A0A132AK14</accession>
<dbReference type="EMBL" id="JXLN01016930">
    <property type="protein sequence ID" value="KPM11326.1"/>
    <property type="molecule type" value="Genomic_DNA"/>
</dbReference>
<reference evidence="1 2" key="1">
    <citation type="journal article" date="2015" name="Parasit. Vectors">
        <title>Draft genome of the scabies mite.</title>
        <authorList>
            <person name="Rider S.D.Jr."/>
            <person name="Morgan M.S."/>
            <person name="Arlian L.G."/>
        </authorList>
    </citation>
    <scope>NUCLEOTIDE SEQUENCE [LARGE SCALE GENOMIC DNA]</scope>
    <source>
        <strain evidence="1">Arlian Lab</strain>
    </source>
</reference>
<name>A0A132AK14_SARSC</name>
<dbReference type="AlphaFoldDB" id="A0A132AK14"/>
<sequence>MRSISNAKADVLDLAEKNLNTQNAILVIEVFFEDAITAAAIAADDDVELAARIFALLGNEELSFEDKEFLAC</sequence>
<gene>
    <name evidence="1" type="ORF">QR98_0098970</name>
</gene>